<reference evidence="2 3" key="1">
    <citation type="journal article" date="2016" name="Mol. Biol. Evol.">
        <title>Comparative Genomics of Early-Diverging Mushroom-Forming Fungi Provides Insights into the Origins of Lignocellulose Decay Capabilities.</title>
        <authorList>
            <person name="Nagy L.G."/>
            <person name="Riley R."/>
            <person name="Tritt A."/>
            <person name="Adam C."/>
            <person name="Daum C."/>
            <person name="Floudas D."/>
            <person name="Sun H."/>
            <person name="Yadav J.S."/>
            <person name="Pangilinan J."/>
            <person name="Larsson K.H."/>
            <person name="Matsuura K."/>
            <person name="Barry K."/>
            <person name="Labutti K."/>
            <person name="Kuo R."/>
            <person name="Ohm R.A."/>
            <person name="Bhattacharya S.S."/>
            <person name="Shirouzu T."/>
            <person name="Yoshinaga Y."/>
            <person name="Martin F.M."/>
            <person name="Grigoriev I.V."/>
            <person name="Hibbett D.S."/>
        </authorList>
    </citation>
    <scope>NUCLEOTIDE SEQUENCE [LARGE SCALE GENOMIC DNA]</scope>
    <source>
        <strain evidence="2 3">HHB10207 ss-3</strain>
    </source>
</reference>
<evidence type="ECO:0000256" key="1">
    <source>
        <dbReference type="SAM" id="MobiDB-lite"/>
    </source>
</evidence>
<dbReference type="EMBL" id="KV428388">
    <property type="protein sequence ID" value="KZT32098.1"/>
    <property type="molecule type" value="Genomic_DNA"/>
</dbReference>
<evidence type="ECO:0000313" key="3">
    <source>
        <dbReference type="Proteomes" id="UP000076798"/>
    </source>
</evidence>
<protein>
    <submittedName>
        <fullName evidence="2">Uncharacterized protein</fullName>
    </submittedName>
</protein>
<sequence>MLSQDFRDNPSNPGFQIDFSRRYTGPKRKSSDPWPQKDLADACIEVLISGDAENCSWRSDSDHDRDEDEYDYMAAARRKEKEDAESAAESQAQRNTLLVQMLRFVVEAVSQVINAPLPAWAAADAVQKESISKLTFETRHTSPYNFHTIFHFPNLQHITRMIPSERLPLPNTDGAPSFTGSPYEIDDFLRNFEYLSERRGILYHEMCQSVPEYTTDKVRTLWENLPEHKAGNWEAYKARILSLYPERDPEYRQSHAALMRLIRRQSKIKIKRISQFAEYNREFLWITSWRISELHMSQSQRDELFPIGLNKRLRAEAQSFLKSESTGSKHKASHPWTYKELADACVQVLKNRAAEYSSSDSDESDSGFEEDEGANEYYCEVARRKREKRKAAKREEALVDEQDNIQLIADTVTSDAAAQAQSNTLIVQMLRYLVEAVSQVTNVPLPAWAAA</sequence>
<accession>A0A165XDX0</accession>
<feature type="region of interest" description="Disordered" evidence="1">
    <location>
        <begin position="1"/>
        <end position="36"/>
    </location>
</feature>
<organism evidence="2 3">
    <name type="scientific">Sistotremastrum suecicum HHB10207 ss-3</name>
    <dbReference type="NCBI Taxonomy" id="1314776"/>
    <lineage>
        <taxon>Eukaryota</taxon>
        <taxon>Fungi</taxon>
        <taxon>Dikarya</taxon>
        <taxon>Basidiomycota</taxon>
        <taxon>Agaricomycotina</taxon>
        <taxon>Agaricomycetes</taxon>
        <taxon>Sistotremastrales</taxon>
        <taxon>Sistotremastraceae</taxon>
        <taxon>Sistotremastrum</taxon>
    </lineage>
</organism>
<name>A0A165XDX0_9AGAM</name>
<dbReference type="STRING" id="1314776.A0A165XDX0"/>
<evidence type="ECO:0000313" key="2">
    <source>
        <dbReference type="EMBL" id="KZT32098.1"/>
    </source>
</evidence>
<dbReference type="OrthoDB" id="2686676at2759"/>
<gene>
    <name evidence="2" type="ORF">SISSUDRAFT_1067202</name>
</gene>
<proteinExistence type="predicted"/>
<dbReference type="AlphaFoldDB" id="A0A165XDX0"/>
<keyword evidence="3" id="KW-1185">Reference proteome</keyword>
<dbReference type="Proteomes" id="UP000076798">
    <property type="component" value="Unassembled WGS sequence"/>
</dbReference>